<feature type="region of interest" description="Disordered" evidence="4">
    <location>
        <begin position="427"/>
        <end position="446"/>
    </location>
</feature>
<evidence type="ECO:0000313" key="7">
    <source>
        <dbReference type="Proteomes" id="UP000799766"/>
    </source>
</evidence>
<dbReference type="InterPro" id="IPR011009">
    <property type="entry name" value="Kinase-like_dom_sf"/>
</dbReference>
<dbReference type="InterPro" id="IPR008266">
    <property type="entry name" value="Tyr_kinase_AS"/>
</dbReference>
<name>A0A6A6P049_9PEZI</name>
<protein>
    <recommendedName>
        <fullName evidence="1">non-specific serine/threonine protein kinase</fullName>
        <ecNumber evidence="1">2.7.11.1</ecNumber>
    </recommendedName>
</protein>
<dbReference type="PANTHER" id="PTHR38248:SF2">
    <property type="entry name" value="FUNK1 11"/>
    <property type="match status" value="1"/>
</dbReference>
<dbReference type="Proteomes" id="UP000799766">
    <property type="component" value="Unassembled WGS sequence"/>
</dbReference>
<evidence type="ECO:0000256" key="4">
    <source>
        <dbReference type="SAM" id="MobiDB-lite"/>
    </source>
</evidence>
<accession>A0A6A6P049</accession>
<dbReference type="PANTHER" id="PTHR38248">
    <property type="entry name" value="FUNK1 6"/>
    <property type="match status" value="1"/>
</dbReference>
<feature type="region of interest" description="Disordered" evidence="4">
    <location>
        <begin position="455"/>
        <end position="490"/>
    </location>
</feature>
<dbReference type="GO" id="GO:0004674">
    <property type="term" value="F:protein serine/threonine kinase activity"/>
    <property type="evidence" value="ECO:0007669"/>
    <property type="project" value="UniProtKB-EC"/>
</dbReference>
<dbReference type="InterPro" id="IPR040976">
    <property type="entry name" value="Pkinase_fungal"/>
</dbReference>
<reference evidence="6" key="1">
    <citation type="journal article" date="2020" name="Stud. Mycol.">
        <title>101 Dothideomycetes genomes: a test case for predicting lifestyles and emergence of pathogens.</title>
        <authorList>
            <person name="Haridas S."/>
            <person name="Albert R."/>
            <person name="Binder M."/>
            <person name="Bloem J."/>
            <person name="Labutti K."/>
            <person name="Salamov A."/>
            <person name="Andreopoulos B."/>
            <person name="Baker S."/>
            <person name="Barry K."/>
            <person name="Bills G."/>
            <person name="Bluhm B."/>
            <person name="Cannon C."/>
            <person name="Castanera R."/>
            <person name="Culley D."/>
            <person name="Daum C."/>
            <person name="Ezra D."/>
            <person name="Gonzalez J."/>
            <person name="Henrissat B."/>
            <person name="Kuo A."/>
            <person name="Liang C."/>
            <person name="Lipzen A."/>
            <person name="Lutzoni F."/>
            <person name="Magnuson J."/>
            <person name="Mondo S."/>
            <person name="Nolan M."/>
            <person name="Ohm R."/>
            <person name="Pangilinan J."/>
            <person name="Park H.-J."/>
            <person name="Ramirez L."/>
            <person name="Alfaro M."/>
            <person name="Sun H."/>
            <person name="Tritt A."/>
            <person name="Yoshinaga Y."/>
            <person name="Zwiers L.-H."/>
            <person name="Turgeon B."/>
            <person name="Goodwin S."/>
            <person name="Spatafora J."/>
            <person name="Crous P."/>
            <person name="Grigoriev I."/>
        </authorList>
    </citation>
    <scope>NUCLEOTIDE SEQUENCE</scope>
    <source>
        <strain evidence="6">ATCC 16933</strain>
    </source>
</reference>
<proteinExistence type="predicted"/>
<evidence type="ECO:0000256" key="3">
    <source>
        <dbReference type="ARBA" id="ARBA00048679"/>
    </source>
</evidence>
<feature type="compositionally biased region" description="Polar residues" evidence="4">
    <location>
        <begin position="480"/>
        <end position="490"/>
    </location>
</feature>
<organism evidence="6 7">
    <name type="scientific">Lineolata rhizophorae</name>
    <dbReference type="NCBI Taxonomy" id="578093"/>
    <lineage>
        <taxon>Eukaryota</taxon>
        <taxon>Fungi</taxon>
        <taxon>Dikarya</taxon>
        <taxon>Ascomycota</taxon>
        <taxon>Pezizomycotina</taxon>
        <taxon>Dothideomycetes</taxon>
        <taxon>Dothideomycetes incertae sedis</taxon>
        <taxon>Lineolatales</taxon>
        <taxon>Lineolataceae</taxon>
        <taxon>Lineolata</taxon>
    </lineage>
</organism>
<feature type="domain" description="Fungal-type protein kinase" evidence="5">
    <location>
        <begin position="220"/>
        <end position="609"/>
    </location>
</feature>
<feature type="compositionally biased region" description="Low complexity" evidence="4">
    <location>
        <begin position="428"/>
        <end position="446"/>
    </location>
</feature>
<gene>
    <name evidence="6" type="ORF">BDY21DRAFT_385711</name>
</gene>
<dbReference type="PROSITE" id="PS00109">
    <property type="entry name" value="PROTEIN_KINASE_TYR"/>
    <property type="match status" value="1"/>
</dbReference>
<dbReference type="EMBL" id="MU001680">
    <property type="protein sequence ID" value="KAF2457385.1"/>
    <property type="molecule type" value="Genomic_DNA"/>
</dbReference>
<dbReference type="SUPFAM" id="SSF56112">
    <property type="entry name" value="Protein kinase-like (PK-like)"/>
    <property type="match status" value="1"/>
</dbReference>
<evidence type="ECO:0000256" key="1">
    <source>
        <dbReference type="ARBA" id="ARBA00012513"/>
    </source>
</evidence>
<sequence length="708" mass="79928">MLGTDSIREQMVDAGRNAPDSDSKGDTAVPAKPKAYAYVMDSLLGVLSASKVADLLASRSGNPLLVSDLGLVRSRLEKGDLEYKHYRPLSQLVIMQASDADIWSAVITLIHTVYHTTPPPSVPPSFDDTPITHSSASQQGAEQTEKMVEGRILEEIRPSDQVWKSAQTRYDGKWKDFPDNPTEDAVFEWWFDLQKEFLGDTRRAYYESSHRTIAGEARRKPDLIVKARQGTEPGAKYDWRDVAVIGDLKSSNYDPKSALLQIGRYVRDVFAHQPTRRFVHAFVLYGAMMEMWAFDRSGPYSAATFDVYEEPERFIQVLWGYVMMSHEELGLDTFVEKKDGKLFVTLSTDRRGKKRKLELDPEPIAYQRSSARTDDFDCVVKFSWTSAKRRPEAELLERAEKDKVKGLARMRAGLEFWNRRDIKTAAGSASSSFSQSQPLRSQSFSRSFSELHGLSIGKEPRKRKSGGEGSSSKRSRPDSQKTAQSGASFTTEGPFDNIILRVLAISPAGRSISQFRSPAELLEALCDAIEAHQSLYVDGKILHRDISENNIMITDPKRADGFKGLPIDLDFAKVGSGPSGTRHRTGTMQFMAIEVLLDFSHTYRHDLESSTAKDRPLRSLFTRWYTNNYREIASAKRRHMQIDGFEDILEEFPQPEFNCVKPLCREVRGILFPYRGLFVGTPQDPETPYGPIIGALDRAIDDIRFRRG</sequence>
<dbReference type="Gene3D" id="1.10.510.10">
    <property type="entry name" value="Transferase(Phosphotransferase) domain 1"/>
    <property type="match status" value="1"/>
</dbReference>
<dbReference type="OrthoDB" id="5584477at2759"/>
<dbReference type="AlphaFoldDB" id="A0A6A6P049"/>
<dbReference type="Pfam" id="PF17667">
    <property type="entry name" value="Pkinase_fungal"/>
    <property type="match status" value="1"/>
</dbReference>
<comment type="catalytic activity">
    <reaction evidence="2">
        <text>L-threonyl-[protein] + ATP = O-phospho-L-threonyl-[protein] + ADP + H(+)</text>
        <dbReference type="Rhea" id="RHEA:46608"/>
        <dbReference type="Rhea" id="RHEA-COMP:11060"/>
        <dbReference type="Rhea" id="RHEA-COMP:11605"/>
        <dbReference type="ChEBI" id="CHEBI:15378"/>
        <dbReference type="ChEBI" id="CHEBI:30013"/>
        <dbReference type="ChEBI" id="CHEBI:30616"/>
        <dbReference type="ChEBI" id="CHEBI:61977"/>
        <dbReference type="ChEBI" id="CHEBI:456216"/>
        <dbReference type="EC" id="2.7.11.1"/>
    </reaction>
</comment>
<dbReference type="EC" id="2.7.11.1" evidence="1"/>
<evidence type="ECO:0000259" key="5">
    <source>
        <dbReference type="Pfam" id="PF17667"/>
    </source>
</evidence>
<evidence type="ECO:0000313" key="6">
    <source>
        <dbReference type="EMBL" id="KAF2457385.1"/>
    </source>
</evidence>
<evidence type="ECO:0000256" key="2">
    <source>
        <dbReference type="ARBA" id="ARBA00047899"/>
    </source>
</evidence>
<comment type="catalytic activity">
    <reaction evidence="3">
        <text>L-seryl-[protein] + ATP = O-phospho-L-seryl-[protein] + ADP + H(+)</text>
        <dbReference type="Rhea" id="RHEA:17989"/>
        <dbReference type="Rhea" id="RHEA-COMP:9863"/>
        <dbReference type="Rhea" id="RHEA-COMP:11604"/>
        <dbReference type="ChEBI" id="CHEBI:15378"/>
        <dbReference type="ChEBI" id="CHEBI:29999"/>
        <dbReference type="ChEBI" id="CHEBI:30616"/>
        <dbReference type="ChEBI" id="CHEBI:83421"/>
        <dbReference type="ChEBI" id="CHEBI:456216"/>
        <dbReference type="EC" id="2.7.11.1"/>
    </reaction>
</comment>
<keyword evidence="7" id="KW-1185">Reference proteome</keyword>